<protein>
    <recommendedName>
        <fullName evidence="4">HTH gntR-type domain-containing protein</fullName>
    </recommendedName>
</protein>
<dbReference type="Proteomes" id="UP000494115">
    <property type="component" value="Unassembled WGS sequence"/>
</dbReference>
<dbReference type="GO" id="GO:0003700">
    <property type="term" value="F:DNA-binding transcription factor activity"/>
    <property type="evidence" value="ECO:0007669"/>
    <property type="project" value="InterPro"/>
</dbReference>
<dbReference type="RefSeq" id="WP_175107006.1">
    <property type="nucleotide sequence ID" value="NZ_CADIKM010000029.1"/>
</dbReference>
<keyword evidence="2" id="KW-0238">DNA-binding</keyword>
<dbReference type="SMART" id="SM00895">
    <property type="entry name" value="FCD"/>
    <property type="match status" value="1"/>
</dbReference>
<organism evidence="5 6">
    <name type="scientific">Pararobbsia alpina</name>
    <dbReference type="NCBI Taxonomy" id="621374"/>
    <lineage>
        <taxon>Bacteria</taxon>
        <taxon>Pseudomonadati</taxon>
        <taxon>Pseudomonadota</taxon>
        <taxon>Betaproteobacteria</taxon>
        <taxon>Burkholderiales</taxon>
        <taxon>Burkholderiaceae</taxon>
        <taxon>Pararobbsia</taxon>
    </lineage>
</organism>
<dbReference type="Gene3D" id="1.10.10.10">
    <property type="entry name" value="Winged helix-like DNA-binding domain superfamily/Winged helix DNA-binding domain"/>
    <property type="match status" value="2"/>
</dbReference>
<proteinExistence type="predicted"/>
<name>A0A6S7BH25_9BURK</name>
<evidence type="ECO:0000313" key="6">
    <source>
        <dbReference type="Proteomes" id="UP000494115"/>
    </source>
</evidence>
<keyword evidence="6" id="KW-1185">Reference proteome</keyword>
<dbReference type="InterPro" id="IPR036388">
    <property type="entry name" value="WH-like_DNA-bd_sf"/>
</dbReference>
<evidence type="ECO:0000259" key="4">
    <source>
        <dbReference type="PROSITE" id="PS50949"/>
    </source>
</evidence>
<dbReference type="PROSITE" id="PS50949">
    <property type="entry name" value="HTH_GNTR"/>
    <property type="match status" value="1"/>
</dbReference>
<keyword evidence="1" id="KW-0805">Transcription regulation</keyword>
<dbReference type="GO" id="GO:0003677">
    <property type="term" value="F:DNA binding"/>
    <property type="evidence" value="ECO:0007669"/>
    <property type="project" value="UniProtKB-KW"/>
</dbReference>
<evidence type="ECO:0000256" key="2">
    <source>
        <dbReference type="ARBA" id="ARBA00023125"/>
    </source>
</evidence>
<dbReference type="SMART" id="SM00345">
    <property type="entry name" value="HTH_GNTR"/>
    <property type="match status" value="2"/>
</dbReference>
<evidence type="ECO:0000256" key="1">
    <source>
        <dbReference type="ARBA" id="ARBA00023015"/>
    </source>
</evidence>
<dbReference type="Gene3D" id="1.20.120.530">
    <property type="entry name" value="GntR ligand-binding domain-like"/>
    <property type="match status" value="1"/>
</dbReference>
<dbReference type="SUPFAM" id="SSF48008">
    <property type="entry name" value="GntR ligand-binding domain-like"/>
    <property type="match status" value="1"/>
</dbReference>
<dbReference type="PANTHER" id="PTHR43537:SF24">
    <property type="entry name" value="GLUCONATE OPERON TRANSCRIPTIONAL REPRESSOR"/>
    <property type="match status" value="1"/>
</dbReference>
<dbReference type="InterPro" id="IPR008920">
    <property type="entry name" value="TF_FadR/GntR_C"/>
</dbReference>
<gene>
    <name evidence="5" type="ORF">LMG28138_04453</name>
</gene>
<dbReference type="SUPFAM" id="SSF46785">
    <property type="entry name" value="Winged helix' DNA-binding domain"/>
    <property type="match status" value="2"/>
</dbReference>
<dbReference type="InterPro" id="IPR036390">
    <property type="entry name" value="WH_DNA-bd_sf"/>
</dbReference>
<dbReference type="Pfam" id="PF07729">
    <property type="entry name" value="FCD"/>
    <property type="match status" value="1"/>
</dbReference>
<dbReference type="InterPro" id="IPR011711">
    <property type="entry name" value="GntR_C"/>
</dbReference>
<reference evidence="5 6" key="1">
    <citation type="submission" date="2020-04" db="EMBL/GenBank/DDBJ databases">
        <authorList>
            <person name="De Canck E."/>
        </authorList>
    </citation>
    <scope>NUCLEOTIDE SEQUENCE [LARGE SCALE GENOMIC DNA]</scope>
    <source>
        <strain evidence="5 6">LMG 28138</strain>
    </source>
</reference>
<dbReference type="Pfam" id="PF00392">
    <property type="entry name" value="GntR"/>
    <property type="match status" value="1"/>
</dbReference>
<dbReference type="InterPro" id="IPR000524">
    <property type="entry name" value="Tscrpt_reg_HTH_GntR"/>
</dbReference>
<evidence type="ECO:0000313" key="5">
    <source>
        <dbReference type="EMBL" id="CAB3798494.1"/>
    </source>
</evidence>
<evidence type="ECO:0000256" key="3">
    <source>
        <dbReference type="ARBA" id="ARBA00023163"/>
    </source>
</evidence>
<accession>A0A6S7BH25</accession>
<dbReference type="EMBL" id="CADIKM010000029">
    <property type="protein sequence ID" value="CAB3798494.1"/>
    <property type="molecule type" value="Genomic_DNA"/>
</dbReference>
<keyword evidence="3" id="KW-0804">Transcription</keyword>
<dbReference type="AlphaFoldDB" id="A0A6S7BH25"/>
<dbReference type="PANTHER" id="PTHR43537">
    <property type="entry name" value="TRANSCRIPTIONAL REGULATOR, GNTR FAMILY"/>
    <property type="match status" value="1"/>
</dbReference>
<feature type="domain" description="HTH gntR-type" evidence="4">
    <location>
        <begin position="32"/>
        <end position="99"/>
    </location>
</feature>
<sequence length="355" mass="39089">MTRSARAALKQPTRTDKPAEPVIDTVIDTDTRLRYRLIHDQLKSAIVLGRIVPGLVLLEGPVARIFGTSRVPVRKAFEMLHADGLLHTFEGRGYLVASPDGSVPEPVRAPLSEAELGFEQAQAPLELPSNSERIYHALEAAVSIAIAFGHYRIDESLAAESFGVSRSAVREALSRLRDFGLVEKSAYSHWLAGPLTARAVAQDYELRVLLEPAALRASYPKLSREMIENAFAEIEGAIRAPDSIDADGIQRLETTLHVDLLQHAPNKKLLGTIDHALMPLTVNHAFFHAFNLHPEPATLVEHRAVLRSLLDGNIDAAADALLVHLHAAHKRTLQRLKVLAVLPEPDLPVYMQRII</sequence>